<comment type="caution">
    <text evidence="3">The sequence shown here is derived from an EMBL/GenBank/DDBJ whole genome shotgun (WGS) entry which is preliminary data.</text>
</comment>
<dbReference type="RefSeq" id="WP_320747255.1">
    <property type="nucleotide sequence ID" value="NZ_CP152477.1"/>
</dbReference>
<proteinExistence type="inferred from homology"/>
<keyword evidence="4" id="KW-1185">Reference proteome</keyword>
<dbReference type="InterPro" id="IPR005123">
    <property type="entry name" value="Oxoglu/Fe-dep_dioxygenase_dom"/>
</dbReference>
<evidence type="ECO:0000313" key="3">
    <source>
        <dbReference type="EMBL" id="MDY4300471.1"/>
    </source>
</evidence>
<keyword evidence="1" id="KW-0408">Iron</keyword>
<protein>
    <submittedName>
        <fullName evidence="3">2OG-Fe(II) oxygenase</fullName>
        <ecNumber evidence="3">1.14.11.-</ecNumber>
    </submittedName>
</protein>
<evidence type="ECO:0000259" key="2">
    <source>
        <dbReference type="PROSITE" id="PS51471"/>
    </source>
</evidence>
<comment type="similarity">
    <text evidence="1">Belongs to the iron/ascorbate-dependent oxidoreductase family.</text>
</comment>
<dbReference type="EC" id="1.14.11.-" evidence="3"/>
<feature type="domain" description="Fe2OG dioxygenase" evidence="2">
    <location>
        <begin position="114"/>
        <end position="205"/>
    </location>
</feature>
<dbReference type="InterPro" id="IPR044862">
    <property type="entry name" value="Pro_4_hyd_alph_FE2OG_OXY"/>
</dbReference>
<dbReference type="Gene3D" id="2.60.120.620">
    <property type="entry name" value="q2cbj1_9rhob like domain"/>
    <property type="match status" value="1"/>
</dbReference>
<dbReference type="GO" id="GO:0016491">
    <property type="term" value="F:oxidoreductase activity"/>
    <property type="evidence" value="ECO:0007669"/>
    <property type="project" value="UniProtKB-KW"/>
</dbReference>
<evidence type="ECO:0000256" key="1">
    <source>
        <dbReference type="RuleBase" id="RU003682"/>
    </source>
</evidence>
<name>A0ABU5FFP0_9PSED</name>
<sequence>MNEVAEATTTCNYRQYVEELQRTGSTLIPAGVVFSDQEITRLEELQAQIPEETVTHGDAGDKHAIYVRRIMVDRAGELPSTVNRPCSDGIIDILSGGQRPECLAALFQSQDPFHIRRCQMNRMIAGSFVGVHLDAASNPDYEYSIIVQLGRDFTGGAFVVYADNGEQSSYMASYGSVLVTTCKYRHEVSKVLSGERNSLVYFYSRHAGVNRRSQ</sequence>
<evidence type="ECO:0000313" key="4">
    <source>
        <dbReference type="Proteomes" id="UP001277967"/>
    </source>
</evidence>
<dbReference type="Pfam" id="PF13640">
    <property type="entry name" value="2OG-FeII_Oxy_3"/>
    <property type="match status" value="1"/>
</dbReference>
<accession>A0ABU5FFP0</accession>
<dbReference type="EMBL" id="JAXGGE010000001">
    <property type="protein sequence ID" value="MDY4300471.1"/>
    <property type="molecule type" value="Genomic_DNA"/>
</dbReference>
<dbReference type="Proteomes" id="UP001277967">
    <property type="component" value="Unassembled WGS sequence"/>
</dbReference>
<organism evidence="3 4">
    <name type="scientific">Pseudomonas salmasensis</name>
    <dbReference type="NCBI Taxonomy" id="2745514"/>
    <lineage>
        <taxon>Bacteria</taxon>
        <taxon>Pseudomonadati</taxon>
        <taxon>Pseudomonadota</taxon>
        <taxon>Gammaproteobacteria</taxon>
        <taxon>Pseudomonadales</taxon>
        <taxon>Pseudomonadaceae</taxon>
        <taxon>Pseudomonas</taxon>
    </lineage>
</organism>
<keyword evidence="1" id="KW-0479">Metal-binding</keyword>
<gene>
    <name evidence="3" type="ORF">SO486_10815</name>
</gene>
<dbReference type="PROSITE" id="PS51471">
    <property type="entry name" value="FE2OG_OXY"/>
    <property type="match status" value="1"/>
</dbReference>
<reference evidence="3 4" key="1">
    <citation type="submission" date="2023-11" db="EMBL/GenBank/DDBJ databases">
        <title>Genome sequence of Pseudomonas salmasensis Strain SLU99.</title>
        <authorList>
            <person name="Ghadamgahi F."/>
            <person name="Kalyandurg P.B."/>
            <person name="Catara V."/>
            <person name="Vetukuri R."/>
            <person name="Ghosh S."/>
        </authorList>
    </citation>
    <scope>NUCLEOTIDE SEQUENCE [LARGE SCALE GENOMIC DNA]</scope>
    <source>
        <strain evidence="3 4">SLU99</strain>
    </source>
</reference>
<keyword evidence="1 3" id="KW-0560">Oxidoreductase</keyword>